<dbReference type="Proteomes" id="UP000249497">
    <property type="component" value="Unassembled WGS sequence"/>
</dbReference>
<dbReference type="InterPro" id="IPR001128">
    <property type="entry name" value="Cyt_P450"/>
</dbReference>
<dbReference type="CDD" id="cd11065">
    <property type="entry name" value="CYP64-like"/>
    <property type="match status" value="1"/>
</dbReference>
<evidence type="ECO:0000256" key="3">
    <source>
        <dbReference type="ARBA" id="ARBA00023002"/>
    </source>
</evidence>
<organism evidence="7 8">
    <name type="scientific">Aspergillus japonicus CBS 114.51</name>
    <dbReference type="NCBI Taxonomy" id="1448312"/>
    <lineage>
        <taxon>Eukaryota</taxon>
        <taxon>Fungi</taxon>
        <taxon>Dikarya</taxon>
        <taxon>Ascomycota</taxon>
        <taxon>Pezizomycotina</taxon>
        <taxon>Eurotiomycetes</taxon>
        <taxon>Eurotiomycetidae</taxon>
        <taxon>Eurotiales</taxon>
        <taxon>Aspergillaceae</taxon>
        <taxon>Aspergillus</taxon>
        <taxon>Aspergillus subgen. Circumdati</taxon>
    </lineage>
</organism>
<dbReference type="GO" id="GO:0016705">
    <property type="term" value="F:oxidoreductase activity, acting on paired donors, with incorporation or reduction of molecular oxygen"/>
    <property type="evidence" value="ECO:0007669"/>
    <property type="project" value="InterPro"/>
</dbReference>
<evidence type="ECO:0000256" key="5">
    <source>
        <dbReference type="PIRSR" id="PIRSR602401-1"/>
    </source>
</evidence>
<feature type="binding site" description="axial binding residue" evidence="5">
    <location>
        <position position="451"/>
    </location>
    <ligand>
        <name>heme</name>
        <dbReference type="ChEBI" id="CHEBI:30413"/>
    </ligand>
    <ligandPart>
        <name>Fe</name>
        <dbReference type="ChEBI" id="CHEBI:18248"/>
    </ligandPart>
</feature>
<dbReference type="InterPro" id="IPR017972">
    <property type="entry name" value="Cyt_P450_CS"/>
</dbReference>
<sequence>MTTTTLIQGLIGLSLLYILLSRLLSRSRSSAPLPPGPRGKPIIGNLADLPPPGVQEWRHWLQFKERYGPISSLTILGQTMVIINDARTAFDLLEKRSNIYSSRPRLTFAGEIVGWNGALAMQTYSDQFRAYRKVMHRVLGTKTTTARFNSLQEVEVRRFLMRVLDRPEDLVQHIRTEAGAVILKIAYGYTIEPHGRDPLVDLANEAMDQFSIAGSPGRWLVDTIPLLKHVPAWFPGAGFKRTGLAWNRILLTTVEKPYQFVRQQMQREKFTPSYVSSLLEGRALDTLTPEEEHIIKWTAGSLYTGGADTVSHTIFLEGLTVSVLSTFFLAMALHPEIQGKAYEELERVVGRARLPTFADRENLPYIDAIVKEALRWHPIAPTGIPHQCTEDDIYEGYLIPKGAIIIPHIWQMTQDPTIYPSPNKFDPTRFLSPEPQLDPHNLAFGFGRRICPGRLLADNTIFLTIAQSLAVFRFMPRDDAAPLKAEFAPGVVSHPLPFALRVEVRGEEHLKVVRGGVEEVGWGSSDAGALAGVVC</sequence>
<evidence type="ECO:0000313" key="8">
    <source>
        <dbReference type="Proteomes" id="UP000249497"/>
    </source>
</evidence>
<dbReference type="EMBL" id="KZ824792">
    <property type="protein sequence ID" value="RAH82005.1"/>
    <property type="molecule type" value="Genomic_DNA"/>
</dbReference>
<dbReference type="InterPro" id="IPR002401">
    <property type="entry name" value="Cyt_P450_E_grp-I"/>
</dbReference>
<dbReference type="AlphaFoldDB" id="A0A8T8X1R7"/>
<evidence type="ECO:0000256" key="4">
    <source>
        <dbReference type="ARBA" id="ARBA00023004"/>
    </source>
</evidence>
<dbReference type="PROSITE" id="PS00086">
    <property type="entry name" value="CYTOCHROME_P450"/>
    <property type="match status" value="1"/>
</dbReference>
<dbReference type="SUPFAM" id="SSF48264">
    <property type="entry name" value="Cytochrome P450"/>
    <property type="match status" value="1"/>
</dbReference>
<dbReference type="GeneID" id="37171671"/>
<keyword evidence="5 6" id="KW-0349">Heme</keyword>
<dbReference type="GO" id="GO:0005506">
    <property type="term" value="F:iron ion binding"/>
    <property type="evidence" value="ECO:0007669"/>
    <property type="project" value="InterPro"/>
</dbReference>
<keyword evidence="8" id="KW-1185">Reference proteome</keyword>
<gene>
    <name evidence="7" type="ORF">BO86DRAFT_312905</name>
</gene>
<dbReference type="Gene3D" id="1.10.630.10">
    <property type="entry name" value="Cytochrome P450"/>
    <property type="match status" value="1"/>
</dbReference>
<keyword evidence="2 5" id="KW-0479">Metal-binding</keyword>
<proteinExistence type="inferred from homology"/>
<dbReference type="RefSeq" id="XP_025527899.1">
    <property type="nucleotide sequence ID" value="XM_025667979.1"/>
</dbReference>
<dbReference type="Pfam" id="PF00067">
    <property type="entry name" value="p450"/>
    <property type="match status" value="1"/>
</dbReference>
<name>A0A8T8X1R7_ASPJA</name>
<comment type="cofactor">
    <cofactor evidence="5">
        <name>heme</name>
        <dbReference type="ChEBI" id="CHEBI:30413"/>
    </cofactor>
</comment>
<dbReference type="GO" id="GO:0020037">
    <property type="term" value="F:heme binding"/>
    <property type="evidence" value="ECO:0007669"/>
    <property type="project" value="InterPro"/>
</dbReference>
<dbReference type="PANTHER" id="PTHR46300:SF12">
    <property type="entry name" value="P450, PUTATIVE (EUROFUNG)-RELATED"/>
    <property type="match status" value="1"/>
</dbReference>
<dbReference type="InterPro" id="IPR050364">
    <property type="entry name" value="Cytochrome_P450_fung"/>
</dbReference>
<keyword evidence="3 6" id="KW-0560">Oxidoreductase</keyword>
<evidence type="ECO:0000256" key="6">
    <source>
        <dbReference type="RuleBase" id="RU000461"/>
    </source>
</evidence>
<keyword evidence="4 5" id="KW-0408">Iron</keyword>
<dbReference type="PRINTS" id="PR00385">
    <property type="entry name" value="P450"/>
</dbReference>
<protein>
    <submittedName>
        <fullName evidence="7">Cytochrome protein</fullName>
    </submittedName>
</protein>
<dbReference type="PRINTS" id="PR00463">
    <property type="entry name" value="EP450I"/>
</dbReference>
<evidence type="ECO:0000256" key="1">
    <source>
        <dbReference type="ARBA" id="ARBA00010617"/>
    </source>
</evidence>
<dbReference type="InterPro" id="IPR036396">
    <property type="entry name" value="Cyt_P450_sf"/>
</dbReference>
<accession>A0A8T8X1R7</accession>
<evidence type="ECO:0000313" key="7">
    <source>
        <dbReference type="EMBL" id="RAH82005.1"/>
    </source>
</evidence>
<comment type="similarity">
    <text evidence="1 6">Belongs to the cytochrome P450 family.</text>
</comment>
<keyword evidence="6" id="KW-0503">Monooxygenase</keyword>
<dbReference type="GO" id="GO:0004497">
    <property type="term" value="F:monooxygenase activity"/>
    <property type="evidence" value="ECO:0007669"/>
    <property type="project" value="UniProtKB-KW"/>
</dbReference>
<reference evidence="7 8" key="1">
    <citation type="submission" date="2018-02" db="EMBL/GenBank/DDBJ databases">
        <title>The genomes of Aspergillus section Nigri reveals drivers in fungal speciation.</title>
        <authorList>
            <consortium name="DOE Joint Genome Institute"/>
            <person name="Vesth T.C."/>
            <person name="Nybo J."/>
            <person name="Theobald S."/>
            <person name="Brandl J."/>
            <person name="Frisvad J.C."/>
            <person name="Nielsen K.F."/>
            <person name="Lyhne E.K."/>
            <person name="Kogle M.E."/>
            <person name="Kuo A."/>
            <person name="Riley R."/>
            <person name="Clum A."/>
            <person name="Nolan M."/>
            <person name="Lipzen A."/>
            <person name="Salamov A."/>
            <person name="Henrissat B."/>
            <person name="Wiebenga A."/>
            <person name="De vries R.P."/>
            <person name="Grigoriev I.V."/>
            <person name="Mortensen U.H."/>
            <person name="Andersen M.R."/>
            <person name="Baker S.E."/>
        </authorList>
    </citation>
    <scope>NUCLEOTIDE SEQUENCE [LARGE SCALE GENOMIC DNA]</scope>
    <source>
        <strain evidence="7 8">CBS 114.51</strain>
    </source>
</reference>
<dbReference type="PANTHER" id="PTHR46300">
    <property type="entry name" value="P450, PUTATIVE (EUROFUNG)-RELATED-RELATED"/>
    <property type="match status" value="1"/>
</dbReference>
<evidence type="ECO:0000256" key="2">
    <source>
        <dbReference type="ARBA" id="ARBA00022723"/>
    </source>
</evidence>
<dbReference type="OrthoDB" id="2789670at2759"/>